<dbReference type="STRING" id="1833.XU06_13910"/>
<dbReference type="GeneID" id="57487065"/>
<dbReference type="NCBIfam" id="NF037996">
    <property type="entry name" value="B-4DMT"/>
    <property type="match status" value="1"/>
</dbReference>
<feature type="transmembrane region" description="Helical" evidence="2">
    <location>
        <begin position="36"/>
        <end position="54"/>
    </location>
</feature>
<protein>
    <submittedName>
        <fullName evidence="4">B-4DMT family transporter</fullName>
    </submittedName>
</protein>
<evidence type="ECO:0000256" key="2">
    <source>
        <dbReference type="SAM" id="Phobius"/>
    </source>
</evidence>
<accession>A0A0E4A757</accession>
<evidence type="ECO:0000256" key="1">
    <source>
        <dbReference type="SAM" id="MobiDB-lite"/>
    </source>
</evidence>
<keyword evidence="6" id="KW-1185">Reference proteome</keyword>
<keyword evidence="2" id="KW-1133">Transmembrane helix</keyword>
<feature type="transmembrane region" description="Helical" evidence="2">
    <location>
        <begin position="12"/>
        <end position="30"/>
    </location>
</feature>
<gene>
    <name evidence="3" type="ORF">BS297_04850</name>
    <name evidence="4" type="ORF">I3517_30745</name>
</gene>
<evidence type="ECO:0000313" key="3">
    <source>
        <dbReference type="EMBL" id="KAB2586523.1"/>
    </source>
</evidence>
<reference evidence="4 6" key="2">
    <citation type="submission" date="2020-12" db="EMBL/GenBank/DDBJ databases">
        <title>Draft genome sequence of furan degrading bacterial strain FUR100.</title>
        <authorList>
            <person name="Woiski C."/>
        </authorList>
    </citation>
    <scope>NUCLEOTIDE SEQUENCE [LARGE SCALE GENOMIC DNA]</scope>
    <source>
        <strain evidence="4 6">FUR100</strain>
    </source>
</reference>
<evidence type="ECO:0000313" key="5">
    <source>
        <dbReference type="Proteomes" id="UP000325576"/>
    </source>
</evidence>
<proteinExistence type="predicted"/>
<name>A0A0E4A757_RHOER</name>
<dbReference type="Proteomes" id="UP000627573">
    <property type="component" value="Unassembled WGS sequence"/>
</dbReference>
<keyword evidence="2" id="KW-0812">Transmembrane</keyword>
<sequence>MNAWLVRGLGMALIHVVFRALLGAAIAQWPLQGSTLRWLSLLIVIVFAAIWGGIDGIRDRRNFPEPEDGADLTMLWLKAALVGGFVAGAASWALSLVPSLELTQQGLFFEVTSGAAFTILLIFVPAMIAITVGRFFVSREQRKNGTAPQTPSHERHHEPVPVSEGYDSPTEQHAYSGAAMSVEESDADTAVFPAIDLGKREQ</sequence>
<feature type="transmembrane region" description="Helical" evidence="2">
    <location>
        <begin position="75"/>
        <end position="94"/>
    </location>
</feature>
<reference evidence="3 5" key="1">
    <citation type="journal article" date="2017" name="Poromechanics V (2013)">
        <title>Genomic Characterization of the Arsenic-Tolerant Actinobacterium, &lt;i&gt;Rhodococcus erythropolis&lt;/i&gt; S43.</title>
        <authorList>
            <person name="Retamal-Morales G."/>
            <person name="Mehnert M."/>
            <person name="Schwabe R."/>
            <person name="Tischler D."/>
            <person name="Schloemann M."/>
            <person name="Levican G.J."/>
        </authorList>
    </citation>
    <scope>NUCLEOTIDE SEQUENCE [LARGE SCALE GENOMIC DNA]</scope>
    <source>
        <strain evidence="3 5">S43</strain>
    </source>
</reference>
<feature type="region of interest" description="Disordered" evidence="1">
    <location>
        <begin position="141"/>
        <end position="186"/>
    </location>
</feature>
<comment type="caution">
    <text evidence="3">The sequence shown here is derived from an EMBL/GenBank/DDBJ whole genome shotgun (WGS) entry which is preliminary data.</text>
</comment>
<dbReference type="OrthoDB" id="4375786at2"/>
<dbReference type="Proteomes" id="UP000325576">
    <property type="component" value="Unassembled WGS sequence"/>
</dbReference>
<feature type="transmembrane region" description="Helical" evidence="2">
    <location>
        <begin position="114"/>
        <end position="137"/>
    </location>
</feature>
<dbReference type="RefSeq" id="WP_019748369.1">
    <property type="nucleotide sequence ID" value="NZ_AP018733.1"/>
</dbReference>
<dbReference type="AlphaFoldDB" id="A0A0E4A757"/>
<evidence type="ECO:0000313" key="4">
    <source>
        <dbReference type="EMBL" id="MBH5146989.1"/>
    </source>
</evidence>
<dbReference type="EMBL" id="MRBO01000175">
    <property type="protein sequence ID" value="KAB2586523.1"/>
    <property type="molecule type" value="Genomic_DNA"/>
</dbReference>
<dbReference type="InterPro" id="IPR047958">
    <property type="entry name" value="B-4DMT-like"/>
</dbReference>
<organism evidence="3 5">
    <name type="scientific">Rhodococcus erythropolis</name>
    <name type="common">Arthrobacter picolinophilus</name>
    <dbReference type="NCBI Taxonomy" id="1833"/>
    <lineage>
        <taxon>Bacteria</taxon>
        <taxon>Bacillati</taxon>
        <taxon>Actinomycetota</taxon>
        <taxon>Actinomycetes</taxon>
        <taxon>Mycobacteriales</taxon>
        <taxon>Nocardiaceae</taxon>
        <taxon>Rhodococcus</taxon>
        <taxon>Rhodococcus erythropolis group</taxon>
    </lineage>
</organism>
<evidence type="ECO:0000313" key="6">
    <source>
        <dbReference type="Proteomes" id="UP000627573"/>
    </source>
</evidence>
<dbReference type="KEGG" id="reb:XU06_13910"/>
<dbReference type="EMBL" id="JAECSB010000097">
    <property type="protein sequence ID" value="MBH5146989.1"/>
    <property type="molecule type" value="Genomic_DNA"/>
</dbReference>
<keyword evidence="2" id="KW-0472">Membrane</keyword>